<keyword evidence="8" id="KW-1185">Reference proteome</keyword>
<feature type="repeat" description="ANK" evidence="4">
    <location>
        <begin position="150"/>
        <end position="182"/>
    </location>
</feature>
<dbReference type="Gene3D" id="3.30.40.10">
    <property type="entry name" value="Zinc/RING finger domain, C3HC4 (zinc finger)"/>
    <property type="match status" value="1"/>
</dbReference>
<protein>
    <recommendedName>
        <fullName evidence="6">FYVE-type domain-containing protein</fullName>
    </recommendedName>
</protein>
<evidence type="ECO:0000256" key="5">
    <source>
        <dbReference type="PROSITE-ProRule" id="PRU00091"/>
    </source>
</evidence>
<dbReference type="Gene3D" id="1.25.40.20">
    <property type="entry name" value="Ankyrin repeat-containing domain"/>
    <property type="match status" value="2"/>
</dbReference>
<dbReference type="Pfam" id="PF01363">
    <property type="entry name" value="FYVE"/>
    <property type="match status" value="1"/>
</dbReference>
<evidence type="ECO:0000313" key="7">
    <source>
        <dbReference type="EMBL" id="KAG1569508.1"/>
    </source>
</evidence>
<dbReference type="Pfam" id="PF13857">
    <property type="entry name" value="Ank_5"/>
    <property type="match status" value="1"/>
</dbReference>
<evidence type="ECO:0000256" key="2">
    <source>
        <dbReference type="ARBA" id="ARBA00022771"/>
    </source>
</evidence>
<name>A0A9P6Z3G5_9FUNG</name>
<feature type="repeat" description="ANK" evidence="4">
    <location>
        <begin position="117"/>
        <end position="149"/>
    </location>
</feature>
<dbReference type="PANTHER" id="PTHR22677:SF4">
    <property type="entry name" value="USHER SYNDROME TYPE-1G PROTEIN-LIKE PROTEIN"/>
    <property type="match status" value="1"/>
</dbReference>
<dbReference type="OMA" id="PDGAMYH"/>
<keyword evidence="3" id="KW-0862">Zinc</keyword>
<gene>
    <name evidence="7" type="ORF">G6F50_006311</name>
</gene>
<dbReference type="PANTHER" id="PTHR22677">
    <property type="entry name" value="ANKYRIN REPEAT DOMAIN-CONTAINING PROTEIN 60"/>
    <property type="match status" value="1"/>
</dbReference>
<dbReference type="InterPro" id="IPR002110">
    <property type="entry name" value="Ankyrin_rpt"/>
</dbReference>
<feature type="repeat" description="ANK" evidence="4">
    <location>
        <begin position="83"/>
        <end position="116"/>
    </location>
</feature>
<dbReference type="GO" id="GO:0008270">
    <property type="term" value="F:zinc ion binding"/>
    <property type="evidence" value="ECO:0007669"/>
    <property type="project" value="UniProtKB-KW"/>
</dbReference>
<dbReference type="InterPro" id="IPR039323">
    <property type="entry name" value="ANKRD_45/46/60"/>
</dbReference>
<dbReference type="EMBL" id="JAANIU010000912">
    <property type="protein sequence ID" value="KAG1569508.1"/>
    <property type="molecule type" value="Genomic_DNA"/>
</dbReference>
<dbReference type="InterPro" id="IPR036770">
    <property type="entry name" value="Ankyrin_rpt-contain_sf"/>
</dbReference>
<sequence>MGVDILEFCTPPVPGQKHKYYGNAHNKYIKLPITLTHTKIQKPVSSNNTLHSIATLGNLSLLKQILPLLPAPQKAANEPHPSTGLTPLHFAASRGHLETAQYLVDDYSATIDAKDREGETALLKAAYNGHLQVVKYLLSKNANVHSKDKDGWTALHNACARGYLPIARLLIEHDARVDVKSKMGHTPLINAASKGYVSIVKYLLEEAHANPLIKNSFGEAAYDVGAAAGESYICDLLYKAGKLWWEMQHTDLYQLLDYHVTVMIIIYENEKSSSMLGILSKPYFSPNTLTRHGPWSLYPSNEPCTKDEVHLPQNDHGTSDWFWLTDWQIDFSDPRMDSNSGWQYARSFDEADESWTSVAPSSGYGWVRRRKWIRVMKRRMDLLKGNHLGNVMHDEQDDYLSKAEDIVQNSKLDSTISIDTTSQVQQLTIELRALEEAVQVLRAGIKNDGNQYRIHQATTLLTSYTLQIDRFSKQIAELAPTVSTPISPLLQQQNSELARALDFTNKRNSNNTMNNTIATVATATAATTTVSTSTTTTSTTTTGAAAATGTADLDSNPWSRETAIIVNWQDNLLESSSLSQVDLIGHGIEEVEVDPPQREMTAREYTWELDAEVKECRGCKRRFGFLLRRHHCRCCGIIHCDRCSMSRAYLQPSQILQDPRGPFESLEVLSSQHQRVCDNCYAKLGGLPPS</sequence>
<dbReference type="CDD" id="cd00065">
    <property type="entry name" value="FYVE_like_SF"/>
    <property type="match status" value="1"/>
</dbReference>
<dbReference type="AlphaFoldDB" id="A0A9P6Z3G5"/>
<dbReference type="SUPFAM" id="SSF57903">
    <property type="entry name" value="FYVE/PHD zinc finger"/>
    <property type="match status" value="1"/>
</dbReference>
<evidence type="ECO:0000256" key="1">
    <source>
        <dbReference type="ARBA" id="ARBA00022723"/>
    </source>
</evidence>
<dbReference type="InterPro" id="IPR011011">
    <property type="entry name" value="Znf_FYVE_PHD"/>
</dbReference>
<dbReference type="SMART" id="SM00064">
    <property type="entry name" value="FYVE"/>
    <property type="match status" value="1"/>
</dbReference>
<feature type="repeat" description="ANK" evidence="4">
    <location>
        <begin position="183"/>
        <end position="205"/>
    </location>
</feature>
<keyword evidence="2 5" id="KW-0863">Zinc-finger</keyword>
<evidence type="ECO:0000256" key="4">
    <source>
        <dbReference type="PROSITE-ProRule" id="PRU00023"/>
    </source>
</evidence>
<feature type="domain" description="FYVE-type" evidence="6">
    <location>
        <begin position="610"/>
        <end position="685"/>
    </location>
</feature>
<dbReference type="InterPro" id="IPR013083">
    <property type="entry name" value="Znf_RING/FYVE/PHD"/>
</dbReference>
<dbReference type="InterPro" id="IPR017455">
    <property type="entry name" value="Znf_FYVE-rel"/>
</dbReference>
<dbReference type="Proteomes" id="UP000740926">
    <property type="component" value="Unassembled WGS sequence"/>
</dbReference>
<keyword evidence="4" id="KW-0040">ANK repeat</keyword>
<organism evidence="7 8">
    <name type="scientific">Rhizopus delemar</name>
    <dbReference type="NCBI Taxonomy" id="936053"/>
    <lineage>
        <taxon>Eukaryota</taxon>
        <taxon>Fungi</taxon>
        <taxon>Fungi incertae sedis</taxon>
        <taxon>Mucoromycota</taxon>
        <taxon>Mucoromycotina</taxon>
        <taxon>Mucoromycetes</taxon>
        <taxon>Mucorales</taxon>
        <taxon>Mucorineae</taxon>
        <taxon>Rhizopodaceae</taxon>
        <taxon>Rhizopus</taxon>
    </lineage>
</organism>
<evidence type="ECO:0000259" key="6">
    <source>
        <dbReference type="PROSITE" id="PS50178"/>
    </source>
</evidence>
<comment type="caution">
    <text evidence="7">The sequence shown here is derived from an EMBL/GenBank/DDBJ whole genome shotgun (WGS) entry which is preliminary data.</text>
</comment>
<evidence type="ECO:0000256" key="3">
    <source>
        <dbReference type="ARBA" id="ARBA00022833"/>
    </source>
</evidence>
<reference evidence="7 8" key="1">
    <citation type="journal article" date="2020" name="Microb. Genom.">
        <title>Genetic diversity of clinical and environmental Mucorales isolates obtained from an investigation of mucormycosis cases among solid organ transplant recipients.</title>
        <authorList>
            <person name="Nguyen M.H."/>
            <person name="Kaul D."/>
            <person name="Muto C."/>
            <person name="Cheng S.J."/>
            <person name="Richter R.A."/>
            <person name="Bruno V.M."/>
            <person name="Liu G."/>
            <person name="Beyhan S."/>
            <person name="Sundermann A.J."/>
            <person name="Mounaud S."/>
            <person name="Pasculle A.W."/>
            <person name="Nierman W.C."/>
            <person name="Driscoll E."/>
            <person name="Cumbie R."/>
            <person name="Clancy C.J."/>
            <person name="Dupont C.L."/>
        </authorList>
    </citation>
    <scope>NUCLEOTIDE SEQUENCE [LARGE SCALE GENOMIC DNA]</scope>
    <source>
        <strain evidence="7 8">GL24</strain>
    </source>
</reference>
<dbReference type="Pfam" id="PF12796">
    <property type="entry name" value="Ank_2"/>
    <property type="match status" value="1"/>
</dbReference>
<dbReference type="PROSITE" id="PS50178">
    <property type="entry name" value="ZF_FYVE"/>
    <property type="match status" value="1"/>
</dbReference>
<accession>A0A9P6Z3G5</accession>
<dbReference type="PROSITE" id="PS50297">
    <property type="entry name" value="ANK_REP_REGION"/>
    <property type="match status" value="4"/>
</dbReference>
<proteinExistence type="predicted"/>
<keyword evidence="1" id="KW-0479">Metal-binding</keyword>
<evidence type="ECO:0000313" key="8">
    <source>
        <dbReference type="Proteomes" id="UP000740926"/>
    </source>
</evidence>
<dbReference type="InterPro" id="IPR000306">
    <property type="entry name" value="Znf_FYVE"/>
</dbReference>
<dbReference type="PROSITE" id="PS50088">
    <property type="entry name" value="ANK_REPEAT"/>
    <property type="match status" value="4"/>
</dbReference>
<dbReference type="SMART" id="SM00248">
    <property type="entry name" value="ANK"/>
    <property type="match status" value="4"/>
</dbReference>
<dbReference type="PRINTS" id="PR01415">
    <property type="entry name" value="ANKYRIN"/>
</dbReference>
<dbReference type="SUPFAM" id="SSF48403">
    <property type="entry name" value="Ankyrin repeat"/>
    <property type="match status" value="1"/>
</dbReference>